<evidence type="ECO:0000313" key="1">
    <source>
        <dbReference type="EMBL" id="DAD89369.1"/>
    </source>
</evidence>
<proteinExistence type="predicted"/>
<protein>
    <submittedName>
        <fullName evidence="1">Capsid protein</fullName>
    </submittedName>
</protein>
<organism evidence="1">
    <name type="scientific">Podoviridae sp. ctiJY10</name>
    <dbReference type="NCBI Taxonomy" id="2826572"/>
    <lineage>
        <taxon>Viruses</taxon>
        <taxon>Duplodnaviria</taxon>
        <taxon>Heunggongvirae</taxon>
        <taxon>Uroviricota</taxon>
        <taxon>Caudoviricetes</taxon>
    </lineage>
</organism>
<dbReference type="EMBL" id="BK015060">
    <property type="protein sequence ID" value="DAD89369.1"/>
    <property type="molecule type" value="Genomic_DNA"/>
</dbReference>
<accession>A0A8S5N423</accession>
<name>A0A8S5N423_9CAUD</name>
<reference evidence="1" key="1">
    <citation type="journal article" date="2021" name="Proc. Natl. Acad. Sci. U.S.A.">
        <title>A Catalog of Tens of Thousands of Viruses from Human Metagenomes Reveals Hidden Associations with Chronic Diseases.</title>
        <authorList>
            <person name="Tisza M.J."/>
            <person name="Buck C.B."/>
        </authorList>
    </citation>
    <scope>NUCLEOTIDE SEQUENCE</scope>
    <source>
        <strain evidence="1">CtiJY10</strain>
    </source>
</reference>
<sequence>MMKINLQFFGGRGGGGGKGGGGGAAGGNTVQTLSGTYTKGESVTVKESDTRYTVQGTNERIYKSIGSTIDTGKTVVNADGSKTYTYIKQGNKGNTYIVQETYMTGPKKFGSVSDMYKTKTTITKAKKKK</sequence>